<dbReference type="Pfam" id="PF02749">
    <property type="entry name" value="QRPTase_N"/>
    <property type="match status" value="1"/>
</dbReference>
<evidence type="ECO:0000313" key="11">
    <source>
        <dbReference type="Proteomes" id="UP000594121"/>
    </source>
</evidence>
<dbReference type="NCBIfam" id="TIGR00078">
    <property type="entry name" value="nadC"/>
    <property type="match status" value="1"/>
</dbReference>
<evidence type="ECO:0000256" key="3">
    <source>
        <dbReference type="ARBA" id="ARBA00022642"/>
    </source>
</evidence>
<comment type="catalytic activity">
    <reaction evidence="6">
        <text>nicotinate beta-D-ribonucleotide + CO2 + diphosphate = quinolinate + 5-phospho-alpha-D-ribose 1-diphosphate + 2 H(+)</text>
        <dbReference type="Rhea" id="RHEA:12733"/>
        <dbReference type="ChEBI" id="CHEBI:15378"/>
        <dbReference type="ChEBI" id="CHEBI:16526"/>
        <dbReference type="ChEBI" id="CHEBI:29959"/>
        <dbReference type="ChEBI" id="CHEBI:33019"/>
        <dbReference type="ChEBI" id="CHEBI:57502"/>
        <dbReference type="ChEBI" id="CHEBI:58017"/>
        <dbReference type="EC" id="2.4.2.19"/>
    </reaction>
</comment>
<comment type="function">
    <text evidence="6">Involved in the catabolism of quinolinic acid (QA).</text>
</comment>
<feature type="binding site" evidence="7">
    <location>
        <position position="96"/>
    </location>
    <ligand>
        <name>substrate</name>
    </ligand>
</feature>
<dbReference type="Proteomes" id="UP000594121">
    <property type="component" value="Chromosome"/>
</dbReference>
<gene>
    <name evidence="10" type="primary">nadC</name>
    <name evidence="10" type="ORF">IG193_08090</name>
</gene>
<evidence type="ECO:0000256" key="1">
    <source>
        <dbReference type="ARBA" id="ARBA00004893"/>
    </source>
</evidence>
<comment type="subunit">
    <text evidence="6">Hexamer formed by 3 homodimers.</text>
</comment>
<reference evidence="10 11" key="1">
    <citation type="submission" date="2020-10" db="EMBL/GenBank/DDBJ databases">
        <title>Thermofilum lucidum 3507LT sp. nov. a novel member of Thermofilaceae family isolated from Chile hot spring, and proposal of description order Thermofilales.</title>
        <authorList>
            <person name="Zayulina K.S."/>
            <person name="Elcheninov A.G."/>
            <person name="Toshchakov S.V."/>
            <person name="Kublanov I.V."/>
        </authorList>
    </citation>
    <scope>NUCLEOTIDE SEQUENCE [LARGE SCALE GENOMIC DNA]</scope>
    <source>
        <strain evidence="10 11">3507LT</strain>
    </source>
</reference>
<dbReference type="PIRSF" id="PIRSF006250">
    <property type="entry name" value="NadC_ModD"/>
    <property type="match status" value="1"/>
</dbReference>
<keyword evidence="3 6" id="KW-0662">Pyridine nucleotide biosynthesis</keyword>
<dbReference type="InterPro" id="IPR013785">
    <property type="entry name" value="Aldolase_TIM"/>
</dbReference>
<accession>A0A7L9FFX8</accession>
<evidence type="ECO:0000256" key="7">
    <source>
        <dbReference type="PIRSR" id="PIRSR006250-1"/>
    </source>
</evidence>
<dbReference type="GO" id="GO:0005737">
    <property type="term" value="C:cytoplasm"/>
    <property type="evidence" value="ECO:0007669"/>
    <property type="project" value="TreeGrafter"/>
</dbReference>
<evidence type="ECO:0000259" key="8">
    <source>
        <dbReference type="Pfam" id="PF01729"/>
    </source>
</evidence>
<dbReference type="InterPro" id="IPR037128">
    <property type="entry name" value="Quinolinate_PRibosylTase_N_sf"/>
</dbReference>
<proteinExistence type="inferred from homology"/>
<feature type="binding site" evidence="7">
    <location>
        <position position="165"/>
    </location>
    <ligand>
        <name>substrate</name>
    </ligand>
</feature>
<dbReference type="PANTHER" id="PTHR32179:SF3">
    <property type="entry name" value="NICOTINATE-NUCLEOTIDE PYROPHOSPHORYLASE [CARBOXYLATING]"/>
    <property type="match status" value="1"/>
</dbReference>
<dbReference type="EC" id="2.4.2.19" evidence="6"/>
<dbReference type="PANTHER" id="PTHR32179">
    <property type="entry name" value="NICOTINATE-NUCLEOTIDE PYROPHOSPHORYLASE [CARBOXYLATING]"/>
    <property type="match status" value="1"/>
</dbReference>
<evidence type="ECO:0000256" key="6">
    <source>
        <dbReference type="PIRNR" id="PIRNR006250"/>
    </source>
</evidence>
<feature type="binding site" evidence="7">
    <location>
        <position position="216"/>
    </location>
    <ligand>
        <name>substrate</name>
    </ligand>
</feature>
<dbReference type="CDD" id="cd01568">
    <property type="entry name" value="QPRTase_NadC"/>
    <property type="match status" value="1"/>
</dbReference>
<feature type="domain" description="Quinolinate phosphoribosyl transferase N-terminal" evidence="9">
    <location>
        <begin position="22"/>
        <end position="105"/>
    </location>
</feature>
<comment type="pathway">
    <text evidence="1 6">Cofactor biosynthesis; NAD(+) biosynthesis; nicotinate D-ribonucleotide from quinolinate: step 1/1.</text>
</comment>
<dbReference type="GO" id="GO:0004514">
    <property type="term" value="F:nicotinate-nucleotide diphosphorylase (carboxylating) activity"/>
    <property type="evidence" value="ECO:0007669"/>
    <property type="project" value="UniProtKB-EC"/>
</dbReference>
<dbReference type="Pfam" id="PF01729">
    <property type="entry name" value="QRPTase_C"/>
    <property type="match status" value="1"/>
</dbReference>
<dbReference type="InterPro" id="IPR022412">
    <property type="entry name" value="Quinolinate_PRibosylTrfase_N"/>
</dbReference>
<dbReference type="EMBL" id="CP062310">
    <property type="protein sequence ID" value="QOJ78700.1"/>
    <property type="molecule type" value="Genomic_DNA"/>
</dbReference>
<evidence type="ECO:0000259" key="9">
    <source>
        <dbReference type="Pfam" id="PF02749"/>
    </source>
</evidence>
<dbReference type="SUPFAM" id="SSF54675">
    <property type="entry name" value="Nicotinate/Quinolinate PRTase N-terminal domain-like"/>
    <property type="match status" value="1"/>
</dbReference>
<comment type="similarity">
    <text evidence="2 6">Belongs to the NadC/ModD family.</text>
</comment>
<dbReference type="Gene3D" id="3.20.20.70">
    <property type="entry name" value="Aldolase class I"/>
    <property type="match status" value="1"/>
</dbReference>
<dbReference type="InterPro" id="IPR036068">
    <property type="entry name" value="Nicotinate_pribotase-like_C"/>
</dbReference>
<dbReference type="InterPro" id="IPR004393">
    <property type="entry name" value="NadC"/>
</dbReference>
<dbReference type="AlphaFoldDB" id="A0A7L9FFX8"/>
<feature type="binding site" evidence="7">
    <location>
        <begin position="244"/>
        <end position="246"/>
    </location>
    <ligand>
        <name>substrate</name>
    </ligand>
</feature>
<keyword evidence="4 6" id="KW-0328">Glycosyltransferase</keyword>
<feature type="binding site" evidence="7">
    <location>
        <begin position="265"/>
        <end position="267"/>
    </location>
    <ligand>
        <name>substrate</name>
    </ligand>
</feature>
<dbReference type="InParanoid" id="A0A7L9FFX8"/>
<protein>
    <recommendedName>
        <fullName evidence="6">Nicotinate-nucleotide pyrophosphorylase [carboxylating]</fullName>
        <ecNumber evidence="6">2.4.2.19</ecNumber>
    </recommendedName>
    <alternativeName>
        <fullName evidence="6">Quinolinate phosphoribosyltransferase [decarboxylating]</fullName>
    </alternativeName>
</protein>
<sequence>MRSRVLAEKILKWVEEDAPLGDLTSDFVVPRGSVARAVILLKSSEAVVACTEDIAEALAHLGIQVEGLEPSGSLVGKGASVMALKGDARDILVLERTLLNLLNYCMGVATTARMFVEAARRVDPRVRVAVTRKTPPGLREIAKQAARAGGADTHRLSLSDAILIKDNHITLAGGLEEAVRRALARKSFIHKVEVEVQSAEDALKAARLGVDVVMLDNVSPEEVERAVELLEAEGLRSRVLVEASGGITLDNIAAYVKAGPDVVSSSAITMRPLPVDISLEVV</sequence>
<evidence type="ECO:0000256" key="5">
    <source>
        <dbReference type="ARBA" id="ARBA00022679"/>
    </source>
</evidence>
<feature type="binding site" evidence="7">
    <location>
        <begin position="131"/>
        <end position="133"/>
    </location>
    <ligand>
        <name>substrate</name>
    </ligand>
</feature>
<feature type="domain" description="Quinolinate phosphoribosyl transferase C-terminal" evidence="8">
    <location>
        <begin position="108"/>
        <end position="280"/>
    </location>
</feature>
<dbReference type="GeneID" id="59149848"/>
<dbReference type="RefSeq" id="WP_192818672.1">
    <property type="nucleotide sequence ID" value="NZ_CP062310.1"/>
</dbReference>
<dbReference type="KEGG" id="thel:IG193_08090"/>
<dbReference type="UniPathway" id="UPA00253">
    <property type="reaction ID" value="UER00331"/>
</dbReference>
<feature type="binding site" evidence="7">
    <location>
        <position position="155"/>
    </location>
    <ligand>
        <name>substrate</name>
    </ligand>
</feature>
<dbReference type="Gene3D" id="3.90.1170.20">
    <property type="entry name" value="Quinolinate phosphoribosyl transferase, N-terminal domain"/>
    <property type="match status" value="1"/>
</dbReference>
<keyword evidence="5 6" id="KW-0808">Transferase</keyword>
<dbReference type="GO" id="GO:0034213">
    <property type="term" value="P:quinolinate catabolic process"/>
    <property type="evidence" value="ECO:0007669"/>
    <property type="project" value="TreeGrafter"/>
</dbReference>
<organism evidence="10 11">
    <name type="scientific">Infirmifilum lucidum</name>
    <dbReference type="NCBI Taxonomy" id="2776706"/>
    <lineage>
        <taxon>Archaea</taxon>
        <taxon>Thermoproteota</taxon>
        <taxon>Thermoprotei</taxon>
        <taxon>Thermofilales</taxon>
        <taxon>Thermofilaceae</taxon>
        <taxon>Infirmifilum</taxon>
    </lineage>
</organism>
<evidence type="ECO:0000256" key="4">
    <source>
        <dbReference type="ARBA" id="ARBA00022676"/>
    </source>
</evidence>
<evidence type="ECO:0000313" key="10">
    <source>
        <dbReference type="EMBL" id="QOJ78700.1"/>
    </source>
</evidence>
<dbReference type="FunCoup" id="A0A7L9FFX8">
    <property type="interactions" value="74"/>
</dbReference>
<dbReference type="FunFam" id="3.20.20.70:FF:000030">
    <property type="entry name" value="Nicotinate-nucleotide pyrophosphorylase, carboxylating"/>
    <property type="match status" value="1"/>
</dbReference>
<dbReference type="InterPro" id="IPR002638">
    <property type="entry name" value="Quinolinate_PRibosylTrfase_C"/>
</dbReference>
<dbReference type="GO" id="GO:0009435">
    <property type="term" value="P:NAD+ biosynthetic process"/>
    <property type="evidence" value="ECO:0007669"/>
    <property type="project" value="UniProtKB-UniPathway"/>
</dbReference>
<name>A0A7L9FFX8_9CREN</name>
<dbReference type="SUPFAM" id="SSF51690">
    <property type="entry name" value="Nicotinate/Quinolinate PRTase C-terminal domain-like"/>
    <property type="match status" value="1"/>
</dbReference>
<evidence type="ECO:0000256" key="2">
    <source>
        <dbReference type="ARBA" id="ARBA00009400"/>
    </source>
</evidence>
<dbReference type="InterPro" id="IPR027277">
    <property type="entry name" value="NadC/ModD"/>
</dbReference>
<keyword evidence="11" id="KW-1185">Reference proteome</keyword>
<feature type="binding site" evidence="7">
    <location>
        <position position="195"/>
    </location>
    <ligand>
        <name>substrate</name>
    </ligand>
</feature>